<accession>A0A6L5X0U8</accession>
<organism evidence="2 3">
    <name type="scientific">Porcincola intestinalis</name>
    <dbReference type="NCBI Taxonomy" id="2606632"/>
    <lineage>
        <taxon>Bacteria</taxon>
        <taxon>Bacillati</taxon>
        <taxon>Bacillota</taxon>
        <taxon>Clostridia</taxon>
        <taxon>Lachnospirales</taxon>
        <taxon>Lachnospiraceae</taxon>
        <taxon>Porcincola</taxon>
    </lineage>
</organism>
<name>A0A6L5X0U8_9FIRM</name>
<dbReference type="Proteomes" id="UP000481852">
    <property type="component" value="Unassembled WGS sequence"/>
</dbReference>
<dbReference type="AlphaFoldDB" id="A0A6L5X0U8"/>
<dbReference type="InterPro" id="IPR016181">
    <property type="entry name" value="Acyl_CoA_acyltransferase"/>
</dbReference>
<feature type="domain" description="N-acetyltransferase" evidence="1">
    <location>
        <begin position="12"/>
        <end position="173"/>
    </location>
</feature>
<dbReference type="GO" id="GO:0016747">
    <property type="term" value="F:acyltransferase activity, transferring groups other than amino-acyl groups"/>
    <property type="evidence" value="ECO:0007669"/>
    <property type="project" value="InterPro"/>
</dbReference>
<dbReference type="InterPro" id="IPR051531">
    <property type="entry name" value="N-acetyltransferase"/>
</dbReference>
<dbReference type="PANTHER" id="PTHR43792">
    <property type="entry name" value="GNAT FAMILY, PUTATIVE (AFU_ORTHOLOGUE AFUA_3G00765)-RELATED-RELATED"/>
    <property type="match status" value="1"/>
</dbReference>
<evidence type="ECO:0000313" key="2">
    <source>
        <dbReference type="EMBL" id="MSS13890.1"/>
    </source>
</evidence>
<reference evidence="2 3" key="1">
    <citation type="submission" date="2019-08" db="EMBL/GenBank/DDBJ databases">
        <title>In-depth cultivation of the pig gut microbiome towards novel bacterial diversity and tailored functional studies.</title>
        <authorList>
            <person name="Wylensek D."/>
            <person name="Hitch T.C.A."/>
            <person name="Clavel T."/>
        </authorList>
    </citation>
    <scope>NUCLEOTIDE SEQUENCE [LARGE SCALE GENOMIC DNA]</scope>
    <source>
        <strain evidence="2 3">Oil+RF-744-WCA-WT-11</strain>
    </source>
</reference>
<dbReference type="InterPro" id="IPR000182">
    <property type="entry name" value="GNAT_dom"/>
</dbReference>
<keyword evidence="3" id="KW-1185">Reference proteome</keyword>
<dbReference type="Gene3D" id="3.40.630.30">
    <property type="match status" value="1"/>
</dbReference>
<keyword evidence="2" id="KW-0808">Transferase</keyword>
<proteinExistence type="predicted"/>
<dbReference type="Pfam" id="PF13302">
    <property type="entry name" value="Acetyltransf_3"/>
    <property type="match status" value="1"/>
</dbReference>
<comment type="caution">
    <text evidence="2">The sequence shown here is derived from an EMBL/GenBank/DDBJ whole genome shotgun (WGS) entry which is preliminary data.</text>
</comment>
<dbReference type="EMBL" id="VULZ01000002">
    <property type="protein sequence ID" value="MSS13890.1"/>
    <property type="molecule type" value="Genomic_DNA"/>
</dbReference>
<evidence type="ECO:0000259" key="1">
    <source>
        <dbReference type="PROSITE" id="PS51186"/>
    </source>
</evidence>
<evidence type="ECO:0000313" key="3">
    <source>
        <dbReference type="Proteomes" id="UP000481852"/>
    </source>
</evidence>
<dbReference type="PROSITE" id="PS51186">
    <property type="entry name" value="GNAT"/>
    <property type="match status" value="1"/>
</dbReference>
<dbReference type="RefSeq" id="WP_154522599.1">
    <property type="nucleotide sequence ID" value="NZ_VULZ01000002.1"/>
</dbReference>
<gene>
    <name evidence="2" type="ORF">FYJ35_02335</name>
</gene>
<sequence length="181" mass="20394">MNGTVQLHTKRLLLRKVTPEDAAILHRELGCNPEMIRYTCWNPYATSESTRAKVESDIQGYQKEGCYACIIQFGENIIGTIGAYGYDSEMSSIELGYSVFQKYWGQGFAAEAVGEVVRYLIMDEKINRVHAWCHADNTASAKVLVHAGMKKEGLLRQAMRNPDGSYADQKLFGIVREDYVI</sequence>
<dbReference type="SUPFAM" id="SSF55729">
    <property type="entry name" value="Acyl-CoA N-acyltransferases (Nat)"/>
    <property type="match status" value="1"/>
</dbReference>
<protein>
    <submittedName>
        <fullName evidence="2">GNAT family N-acetyltransferase</fullName>
    </submittedName>
</protein>